<dbReference type="EMBL" id="CP003283">
    <property type="protein sequence ID" value="AFL96482.1"/>
    <property type="molecule type" value="Genomic_DNA"/>
</dbReference>
<organism evidence="1 2">
    <name type="scientific">Ornithobacterium rhinotracheale (strain ATCC 51463 / DSM 15997 / CCUG 23171 / CIP 104009 / LMG 9086)</name>
    <dbReference type="NCBI Taxonomy" id="867902"/>
    <lineage>
        <taxon>Bacteria</taxon>
        <taxon>Pseudomonadati</taxon>
        <taxon>Bacteroidota</taxon>
        <taxon>Flavobacteriia</taxon>
        <taxon>Flavobacteriales</taxon>
        <taxon>Weeksellaceae</taxon>
        <taxon>Ornithobacterium</taxon>
    </lineage>
</organism>
<keyword evidence="2" id="KW-1185">Reference proteome</keyword>
<proteinExistence type="predicted"/>
<dbReference type="RefSeq" id="WP_014790112.1">
    <property type="nucleotide sequence ID" value="NC_018016.1"/>
</dbReference>
<dbReference type="HOGENOM" id="CLU_1720692_0_0_10"/>
<accession>I3ZXP8</accession>
<dbReference type="KEGG" id="orh:Ornrh_0260"/>
<dbReference type="AlphaFoldDB" id="I3ZXP8"/>
<dbReference type="STRING" id="867902.Ornrh_0260"/>
<dbReference type="GeneID" id="71568538"/>
<dbReference type="eggNOG" id="ENOG50347FD">
    <property type="taxonomic scope" value="Bacteria"/>
</dbReference>
<gene>
    <name evidence="1" type="ordered locus">Ornrh_0260</name>
</gene>
<protein>
    <submittedName>
        <fullName evidence="1">Uncharacterized protein</fullName>
    </submittedName>
</protein>
<dbReference type="Proteomes" id="UP000006051">
    <property type="component" value="Chromosome"/>
</dbReference>
<evidence type="ECO:0000313" key="2">
    <source>
        <dbReference type="Proteomes" id="UP000006051"/>
    </source>
</evidence>
<dbReference type="GeneID" id="97257031"/>
<sequence length="143" mass="17055">MKIGRNDNIKIVGMKSDLKSNSIEKIDYLKWIEFIEFNKDYFVWYENTEEGKHVLENITKVPDWAKERVLYNLNKTTVYSTNKIVENQHDLVVRYLENGSIKIDIEKKMKKEVAKILLEMANYLEGELIINERKKLENIEQLN</sequence>
<reference evidence="1 2" key="1">
    <citation type="submission" date="2012-06" db="EMBL/GenBank/DDBJ databases">
        <title>The complete genome of Ornithobacterium rhinotracheale DSM 15997.</title>
        <authorList>
            <consortium name="US DOE Joint Genome Institute (JGI-PGF)"/>
            <person name="Lucas S."/>
            <person name="Copeland A."/>
            <person name="Lapidus A."/>
            <person name="Goodwin L."/>
            <person name="Pitluck S."/>
            <person name="Peters L."/>
            <person name="Mikhailova N."/>
            <person name="Teshima H."/>
            <person name="Kyrpides N."/>
            <person name="Mavromatis K."/>
            <person name="Pagani I."/>
            <person name="Ivanova N."/>
            <person name="Ovchinnikova G."/>
            <person name="Zeytun A."/>
            <person name="Detter J.C."/>
            <person name="Han C."/>
            <person name="Land M."/>
            <person name="Hauser L."/>
            <person name="Markowitz V."/>
            <person name="Cheng J.-F."/>
            <person name="Hugenholtz P."/>
            <person name="Woyke T."/>
            <person name="Wu D."/>
            <person name="Lang E."/>
            <person name="Kopitz M."/>
            <person name="Brambilla E."/>
            <person name="Klenk H.-P."/>
            <person name="Eisen J.A."/>
        </authorList>
    </citation>
    <scope>NUCLEOTIDE SEQUENCE [LARGE SCALE GENOMIC DNA]</scope>
    <source>
        <strain evidence="2">ATCC 51463 / DSM 15997 / CCUG 23171 / LMG 9086</strain>
    </source>
</reference>
<evidence type="ECO:0000313" key="1">
    <source>
        <dbReference type="EMBL" id="AFL96482.1"/>
    </source>
</evidence>
<name>I3ZXP8_ORNRL</name>